<evidence type="ECO:0000256" key="2">
    <source>
        <dbReference type="SAM" id="SignalP"/>
    </source>
</evidence>
<feature type="compositionally biased region" description="Acidic residues" evidence="1">
    <location>
        <begin position="1317"/>
        <end position="1337"/>
    </location>
</feature>
<proteinExistence type="predicted"/>
<feature type="compositionally biased region" description="Low complexity" evidence="1">
    <location>
        <begin position="1338"/>
        <end position="1360"/>
    </location>
</feature>
<dbReference type="Gene3D" id="3.40.190.10">
    <property type="entry name" value="Periplasmic binding protein-like II"/>
    <property type="match status" value="6"/>
</dbReference>
<dbReference type="InterPro" id="IPR015943">
    <property type="entry name" value="WD40/YVTN_repeat-like_dom_sf"/>
</dbReference>
<dbReference type="GO" id="GO:0045047">
    <property type="term" value="P:protein targeting to ER"/>
    <property type="evidence" value="ECO:0000318"/>
    <property type="project" value="GO_Central"/>
</dbReference>
<reference evidence="4 5" key="2">
    <citation type="journal article" date="2010" name="Nucleic Acids Res.">
        <title>BeetleBase in 2010: revisions to provide comprehensive genomic information for Tribolium castaneum.</title>
        <authorList>
            <person name="Kim H.S."/>
            <person name="Murphy T."/>
            <person name="Xia J."/>
            <person name="Caragea D."/>
            <person name="Park Y."/>
            <person name="Beeman R.W."/>
            <person name="Lorenzen M.D."/>
            <person name="Butcher S."/>
            <person name="Manak J.R."/>
            <person name="Brown S.J."/>
        </authorList>
    </citation>
    <scope>GENOME REANNOTATION</scope>
    <source>
        <strain evidence="4 5">Georgia GA2</strain>
    </source>
</reference>
<protein>
    <recommendedName>
        <fullName evidence="3">Transferrin-like domain-containing protein</fullName>
    </recommendedName>
</protein>
<dbReference type="STRING" id="7070.A0A139WNS1"/>
<feature type="signal peptide" evidence="2">
    <location>
        <begin position="1"/>
        <end position="23"/>
    </location>
</feature>
<organism evidence="4 5">
    <name type="scientific">Tribolium castaneum</name>
    <name type="common">Red flour beetle</name>
    <dbReference type="NCBI Taxonomy" id="7070"/>
    <lineage>
        <taxon>Eukaryota</taxon>
        <taxon>Metazoa</taxon>
        <taxon>Ecdysozoa</taxon>
        <taxon>Arthropoda</taxon>
        <taxon>Hexapoda</taxon>
        <taxon>Insecta</taxon>
        <taxon>Pterygota</taxon>
        <taxon>Neoptera</taxon>
        <taxon>Endopterygota</taxon>
        <taxon>Coleoptera</taxon>
        <taxon>Polyphaga</taxon>
        <taxon>Cucujiformia</taxon>
        <taxon>Tenebrionidae</taxon>
        <taxon>Tenebrionidae incertae sedis</taxon>
        <taxon>Tribolium</taxon>
    </lineage>
</organism>
<gene>
    <name evidence="4" type="primary">AUGUSTUS-3.0.2_32011</name>
    <name evidence="4" type="ORF">TcasGA2_TC032011</name>
</gene>
<dbReference type="PANTHER" id="PTHR11485:SF34">
    <property type="entry name" value="SIGNAL RECOGNITION PARTICLE RECEPTOR SUBUNIT BETA"/>
    <property type="match status" value="1"/>
</dbReference>
<dbReference type="InterPro" id="IPR001680">
    <property type="entry name" value="WD40_rpt"/>
</dbReference>
<dbReference type="SMART" id="SM00320">
    <property type="entry name" value="WD40"/>
    <property type="match status" value="5"/>
</dbReference>
<feature type="domain" description="Transferrin-like" evidence="3">
    <location>
        <begin position="705"/>
        <end position="901"/>
    </location>
</feature>
<feature type="domain" description="Transferrin-like" evidence="3">
    <location>
        <begin position="26"/>
        <end position="364"/>
    </location>
</feature>
<dbReference type="PRINTS" id="PR00422">
    <property type="entry name" value="TRANSFERRIN"/>
</dbReference>
<reference evidence="4 5" key="1">
    <citation type="journal article" date="2008" name="Nature">
        <title>The genome of the model beetle and pest Tribolium castaneum.</title>
        <authorList>
            <consortium name="Tribolium Genome Sequencing Consortium"/>
            <person name="Richards S."/>
            <person name="Gibbs R.A."/>
            <person name="Weinstock G.M."/>
            <person name="Brown S.J."/>
            <person name="Denell R."/>
            <person name="Beeman R.W."/>
            <person name="Gibbs R."/>
            <person name="Beeman R.W."/>
            <person name="Brown S.J."/>
            <person name="Bucher G."/>
            <person name="Friedrich M."/>
            <person name="Grimmelikhuijzen C.J."/>
            <person name="Klingler M."/>
            <person name="Lorenzen M."/>
            <person name="Richards S."/>
            <person name="Roth S."/>
            <person name="Schroder R."/>
            <person name="Tautz D."/>
            <person name="Zdobnov E.M."/>
            <person name="Muzny D."/>
            <person name="Gibbs R.A."/>
            <person name="Weinstock G.M."/>
            <person name="Attaway T."/>
            <person name="Bell S."/>
            <person name="Buhay C.J."/>
            <person name="Chandrabose M.N."/>
            <person name="Chavez D."/>
            <person name="Clerk-Blankenburg K.P."/>
            <person name="Cree A."/>
            <person name="Dao M."/>
            <person name="Davis C."/>
            <person name="Chacko J."/>
            <person name="Dinh H."/>
            <person name="Dugan-Rocha S."/>
            <person name="Fowler G."/>
            <person name="Garner T.T."/>
            <person name="Garnes J."/>
            <person name="Gnirke A."/>
            <person name="Hawes A."/>
            <person name="Hernandez J."/>
            <person name="Hines S."/>
            <person name="Holder M."/>
            <person name="Hume J."/>
            <person name="Jhangiani S.N."/>
            <person name="Joshi V."/>
            <person name="Khan Z.M."/>
            <person name="Jackson L."/>
            <person name="Kovar C."/>
            <person name="Kowis A."/>
            <person name="Lee S."/>
            <person name="Lewis L.R."/>
            <person name="Margolis J."/>
            <person name="Morgan M."/>
            <person name="Nazareth L.V."/>
            <person name="Nguyen N."/>
            <person name="Okwuonu G."/>
            <person name="Parker D."/>
            <person name="Richards S."/>
            <person name="Ruiz S.J."/>
            <person name="Santibanez J."/>
            <person name="Savard J."/>
            <person name="Scherer S.E."/>
            <person name="Schneider B."/>
            <person name="Sodergren E."/>
            <person name="Tautz D."/>
            <person name="Vattahil S."/>
            <person name="Villasana D."/>
            <person name="White C.S."/>
            <person name="Wright R."/>
            <person name="Park Y."/>
            <person name="Beeman R.W."/>
            <person name="Lord J."/>
            <person name="Oppert B."/>
            <person name="Lorenzen M."/>
            <person name="Brown S."/>
            <person name="Wang L."/>
            <person name="Savard J."/>
            <person name="Tautz D."/>
            <person name="Richards S."/>
            <person name="Weinstock G."/>
            <person name="Gibbs R.A."/>
            <person name="Liu Y."/>
            <person name="Worley K."/>
            <person name="Weinstock G."/>
            <person name="Elsik C.G."/>
            <person name="Reese J.T."/>
            <person name="Elhaik E."/>
            <person name="Landan G."/>
            <person name="Graur D."/>
            <person name="Arensburger P."/>
            <person name="Atkinson P."/>
            <person name="Beeman R.W."/>
            <person name="Beidler J."/>
            <person name="Brown S.J."/>
            <person name="Demuth J.P."/>
            <person name="Drury D.W."/>
            <person name="Du Y.Z."/>
            <person name="Fujiwara H."/>
            <person name="Lorenzen M."/>
            <person name="Maselli V."/>
            <person name="Osanai M."/>
            <person name="Park Y."/>
            <person name="Robertson H.M."/>
            <person name="Tu Z."/>
            <person name="Wang J.J."/>
            <person name="Wang S."/>
            <person name="Richards S."/>
            <person name="Song H."/>
            <person name="Zhang L."/>
            <person name="Sodergren E."/>
            <person name="Werner D."/>
            <person name="Stanke M."/>
            <person name="Morgenstern B."/>
            <person name="Solovyev V."/>
            <person name="Kosarev P."/>
            <person name="Brown G."/>
            <person name="Chen H.C."/>
            <person name="Ermolaeva O."/>
            <person name="Hlavina W."/>
            <person name="Kapustin Y."/>
            <person name="Kiryutin B."/>
            <person name="Kitts P."/>
            <person name="Maglott D."/>
            <person name="Pruitt K."/>
            <person name="Sapojnikov V."/>
            <person name="Souvorov A."/>
            <person name="Mackey A.J."/>
            <person name="Waterhouse R.M."/>
            <person name="Wyder S."/>
            <person name="Zdobnov E.M."/>
            <person name="Zdobnov E.M."/>
            <person name="Wyder S."/>
            <person name="Kriventseva E.V."/>
            <person name="Kadowaki T."/>
            <person name="Bork P."/>
            <person name="Aranda M."/>
            <person name="Bao R."/>
            <person name="Beermann A."/>
            <person name="Berns N."/>
            <person name="Bolognesi R."/>
            <person name="Bonneton F."/>
            <person name="Bopp D."/>
            <person name="Brown S.J."/>
            <person name="Bucher G."/>
            <person name="Butts T."/>
            <person name="Chaumot A."/>
            <person name="Denell R.E."/>
            <person name="Ferrier D.E."/>
            <person name="Friedrich M."/>
            <person name="Gordon C.M."/>
            <person name="Jindra M."/>
            <person name="Klingler M."/>
            <person name="Lan Q."/>
            <person name="Lattorff H.M."/>
            <person name="Laudet V."/>
            <person name="von Levetsow C."/>
            <person name="Liu Z."/>
            <person name="Lutz R."/>
            <person name="Lynch J.A."/>
            <person name="da Fonseca R.N."/>
            <person name="Posnien N."/>
            <person name="Reuter R."/>
            <person name="Roth S."/>
            <person name="Savard J."/>
            <person name="Schinko J.B."/>
            <person name="Schmitt C."/>
            <person name="Schoppmeier M."/>
            <person name="Schroder R."/>
            <person name="Shippy T.D."/>
            <person name="Simonnet F."/>
            <person name="Marques-Souza H."/>
            <person name="Tautz D."/>
            <person name="Tomoyasu Y."/>
            <person name="Trauner J."/>
            <person name="Van der Zee M."/>
            <person name="Vervoort M."/>
            <person name="Wittkopp N."/>
            <person name="Wimmer E.A."/>
            <person name="Yang X."/>
            <person name="Jones A.K."/>
            <person name="Sattelle D.B."/>
            <person name="Ebert P.R."/>
            <person name="Nelson D."/>
            <person name="Scott J.G."/>
            <person name="Beeman R.W."/>
            <person name="Muthukrishnan S."/>
            <person name="Kramer K.J."/>
            <person name="Arakane Y."/>
            <person name="Beeman R.W."/>
            <person name="Zhu Q."/>
            <person name="Hogenkamp D."/>
            <person name="Dixit R."/>
            <person name="Oppert B."/>
            <person name="Jiang H."/>
            <person name="Zou Z."/>
            <person name="Marshall J."/>
            <person name="Elpidina E."/>
            <person name="Vinokurov K."/>
            <person name="Oppert C."/>
            <person name="Zou Z."/>
            <person name="Evans J."/>
            <person name="Lu Z."/>
            <person name="Zhao P."/>
            <person name="Sumathipala N."/>
            <person name="Altincicek B."/>
            <person name="Vilcinskas A."/>
            <person name="Williams M."/>
            <person name="Hultmark D."/>
            <person name="Hetru C."/>
            <person name="Jiang H."/>
            <person name="Grimmelikhuijzen C.J."/>
            <person name="Hauser F."/>
            <person name="Cazzamali G."/>
            <person name="Williamson M."/>
            <person name="Park Y."/>
            <person name="Li B."/>
            <person name="Tanaka Y."/>
            <person name="Predel R."/>
            <person name="Neupert S."/>
            <person name="Schachtner J."/>
            <person name="Verleyen P."/>
            <person name="Raible F."/>
            <person name="Bork P."/>
            <person name="Friedrich M."/>
            <person name="Walden K.K."/>
            <person name="Robertson H.M."/>
            <person name="Angeli S."/>
            <person name="Foret S."/>
            <person name="Bucher G."/>
            <person name="Schuetz S."/>
            <person name="Maleszka R."/>
            <person name="Wimmer E.A."/>
            <person name="Beeman R.W."/>
            <person name="Lorenzen M."/>
            <person name="Tomoyasu Y."/>
            <person name="Miller S.C."/>
            <person name="Grossmann D."/>
            <person name="Bucher G."/>
        </authorList>
    </citation>
    <scope>NUCLEOTIDE SEQUENCE [LARGE SCALE GENOMIC DNA]</scope>
    <source>
        <strain evidence="4 5">Georgia GA2</strain>
    </source>
</reference>
<keyword evidence="5" id="KW-1185">Reference proteome</keyword>
<feature type="domain" description="Transferrin-like" evidence="3">
    <location>
        <begin position="902"/>
        <end position="1205"/>
    </location>
</feature>
<feature type="domain" description="Transferrin-like" evidence="3">
    <location>
        <begin position="365"/>
        <end position="669"/>
    </location>
</feature>
<dbReference type="PANTHER" id="PTHR11485">
    <property type="entry name" value="TRANSFERRIN"/>
    <property type="match status" value="1"/>
</dbReference>
<feature type="compositionally biased region" description="Polar residues" evidence="1">
    <location>
        <begin position="1251"/>
        <end position="1261"/>
    </location>
</feature>
<feature type="compositionally biased region" description="Basic and acidic residues" evidence="1">
    <location>
        <begin position="1199"/>
        <end position="1210"/>
    </location>
</feature>
<dbReference type="CDD" id="cd13529">
    <property type="entry name" value="PBP2_transferrin"/>
    <property type="match status" value="3"/>
</dbReference>
<evidence type="ECO:0000313" key="5">
    <source>
        <dbReference type="Proteomes" id="UP000007266"/>
    </source>
</evidence>
<feature type="region of interest" description="Disordered" evidence="1">
    <location>
        <begin position="1187"/>
        <end position="1381"/>
    </location>
</feature>
<name>A0A139WNS1_TRICA</name>
<evidence type="ECO:0000313" key="4">
    <source>
        <dbReference type="EMBL" id="KYB29461.1"/>
    </source>
</evidence>
<keyword evidence="2" id="KW-0732">Signal</keyword>
<dbReference type="InParanoid" id="A0A139WNS1"/>
<dbReference type="EMBL" id="KQ971311">
    <property type="protein sequence ID" value="KYB29461.1"/>
    <property type="molecule type" value="Genomic_DNA"/>
</dbReference>
<dbReference type="eggNOG" id="KOG1587">
    <property type="taxonomic scope" value="Eukaryota"/>
</dbReference>
<dbReference type="SUPFAM" id="SSF53850">
    <property type="entry name" value="Periplasmic binding protein-like II"/>
    <property type="match status" value="4"/>
</dbReference>
<dbReference type="SUPFAM" id="SSF50978">
    <property type="entry name" value="WD40 repeat-like"/>
    <property type="match status" value="1"/>
</dbReference>
<feature type="chain" id="PRO_5007300336" description="Transferrin-like domain-containing protein" evidence="2">
    <location>
        <begin position="24"/>
        <end position="1998"/>
    </location>
</feature>
<sequence length="1998" mass="224560">MSTKIERTILLLVLFFLVSWVYGEKYKLCVVDGRGGFKRSGRYCPILDKPDSKVECVLGIDRLDCLRKISKGKADFSVFTPEDLVTATNSEIEVLLTNELRYTEDKYEYEVVAVIQNASGIKSKHDLKDKNFCHPGYGYETDWTKILSNYLEASVIPQSCETKYTITENRIRSSSQFFRSACKAGPWVNNPKLDQELKAKYPNLCALCDNPSRCEMSDKYWGRRGSLFCLTDGAGDISWARLDDVKLHFGLVPGGAESSPEGYSFLCPDGTTRPVNGTNPCVWVVKPWPVVASKRTVAQEVQEFVSSLSSADSYSWQSAVLNLIETFHLTINKLEPIKPIESFLEQATGFLNANSFSGCHPPRTIRICTTSVLENAKCSWLRESAAVYGVEPDLDCLKADNTTHCMDAVKNNAADVVIVPPDLLNKAINSYKLKTLFYETVNDNGKYLTVAVTRNTTKISNFEDLQGFKACFPIFDGIAWNTVVHTLHEKKLLNCPSTEGVQSFFGPSCIPTLHQNHQNCDSNSYLGEFGALRCLLERKGDVAFVSKNSLIDFIDSPIENKFGRVKSNSFNILCKKKAEGCHLSWAPVGQAMVRSGSTDLWMKDTLDVFLQLDTLFGRNYKSLTTPFLLFGPYNGRPNILFHDNTVRLRNVPIVRNFDNMKRLYQDIIVSDIDCNEKNSQLISLLWYLEASVIPQSWETKYTITENRIRSSSQFFRSACKAGPWVNNPKLDQELKAKYPNLCALCDNPSRCEMSDKYWGRRGSLFCLTDGAGDISWARLDNVKLHFGLVPGGAESSPEGYSFLCPDGTTQPVNGTNPCVWVVKPWPVVASKRTVAQEVQEFVSSLSSADSYSWQSAVLNLIETFHLTINKLEPIKPIESFLEQATGFLNANSFSGCHPPRTIRICTTSVLENAKCSWLRESAAVYGVEPDLDCLKADNTTHCMDAVKNNAADVVIVPPDLLNKAINSYKLKTLFYETVNDNGKYLTVAVTRNTTKISNFEDLQGFKACFPIFDGIAWNTVVHTLHEKKLLNCPSTEGVRSFFGPSCIPTLHQNDQNCDSNAYLGEFGALRCLLEGKGDVAFVSKNSLIDFIDSPIENKFGRVKSNSFNILCENKAEGCHLSWAPVGQAMVRSGSTDLWMKDTLDVFLQLDTLFGRNYKSLTTPFLLFGPYNGRPNILFHDNTAKDAIPKRTLAPTRTKKPTETPKKETIKIKTTSRLPKKEEDEDKTKTKRIKPTPTKKTTSSMRAPATPPSSRVTKSQFFPSKKMYSNALKKVPNDVSPETSSMSERPRTATLRKGSIVNKNIVGPDAPKIKLEEPSVEYEDDFDSYESDFEEYDSTDSNLSTSTTSESTESVGQTSGTKRVNSAGTDDEKKLDSGNYELPEPRHRQILDNIKESIEKENANFANNLGSLSDEGFEDGKSLQFINFLGAQRKYQHRKSVELRRKRGEEILSMIRLDYYSFTLFELSPVPYDIFIKYYGKSNTIQASVQTGDHTDEETQTDQITHQNKWTQFPPCFTKIEDEEPFWERYKCDYLGVGGDDLTTQKLQNCYNETSLETFLLRAGGLILNLQMEANMRTNVETNKNNIPFSKGQITCDTTRLDFLKNRPLNDVCFCANNSTKILTVHGPQHSSNSFVCLWNISDVSKPETVLVAFGHVLCCTCCFECPNLILGGLKDGTLVVWDVKESSKSHENVCEEVVENLLARSPTYSTEINHGHSSRVISVQSLSRKESEIGVFQAHGATEVCSLDEDGEVIVWSVISKEESRGRIVEKQGLAHWGSVIITINVRISLKKLYPEIGDFNCTDLALSHFDSNNLYISTNHGHIIHCLTSGGKSGVKKFLGDSQANCLEMCPFSSQYFVAGFNNGNLNFYSTVIERPLMVLFNKETAESRTKVEIIQWSHNRPFIFYTKDIANTVHVWNLKASDMFPVYSIPFKENIVRMKLSTITSDESVPEQTYMIIATEKGSVYVHLLSEDYDQQPVDDFVKDKKKFLSYIDRYV</sequence>
<dbReference type="Proteomes" id="UP000007266">
    <property type="component" value="Linkage group 2"/>
</dbReference>
<feature type="compositionally biased region" description="Basic and acidic residues" evidence="1">
    <location>
        <begin position="1218"/>
        <end position="1227"/>
    </location>
</feature>
<evidence type="ECO:0000259" key="3">
    <source>
        <dbReference type="PROSITE" id="PS51408"/>
    </source>
</evidence>
<dbReference type="GO" id="GO:0005785">
    <property type="term" value="C:signal recognition particle receptor complex"/>
    <property type="evidence" value="ECO:0000318"/>
    <property type="project" value="GO_Central"/>
</dbReference>
<dbReference type="SMART" id="SM00094">
    <property type="entry name" value="TR_FER"/>
    <property type="match status" value="2"/>
</dbReference>
<dbReference type="Pfam" id="PF00405">
    <property type="entry name" value="Transferrin"/>
    <property type="match status" value="4"/>
</dbReference>
<dbReference type="PROSITE" id="PS51408">
    <property type="entry name" value="TRANSFERRIN_LIKE_4"/>
    <property type="match status" value="4"/>
</dbReference>
<evidence type="ECO:0000256" key="1">
    <source>
        <dbReference type="SAM" id="MobiDB-lite"/>
    </source>
</evidence>
<dbReference type="InterPro" id="IPR001156">
    <property type="entry name" value="Transferrin-like_dom"/>
</dbReference>
<dbReference type="InterPro" id="IPR036322">
    <property type="entry name" value="WD40_repeat_dom_sf"/>
</dbReference>
<accession>A0A139WNS1</accession>
<dbReference type="Gene3D" id="2.130.10.10">
    <property type="entry name" value="YVTN repeat-like/Quinoprotein amine dehydrogenase"/>
    <property type="match status" value="2"/>
</dbReference>